<keyword evidence="5 8" id="KW-0812">Transmembrane</keyword>
<evidence type="ECO:0000256" key="7">
    <source>
        <dbReference type="ARBA" id="ARBA00023136"/>
    </source>
</evidence>
<dbReference type="InterPro" id="IPR052017">
    <property type="entry name" value="TSUP"/>
</dbReference>
<feature type="transmembrane region" description="Helical" evidence="8">
    <location>
        <begin position="44"/>
        <end position="65"/>
    </location>
</feature>
<feature type="transmembrane region" description="Helical" evidence="8">
    <location>
        <begin position="111"/>
        <end position="130"/>
    </location>
</feature>
<dbReference type="OrthoDB" id="9800873at2"/>
<dbReference type="AlphaFoldDB" id="A0A2R8ADV0"/>
<evidence type="ECO:0000313" key="9">
    <source>
        <dbReference type="EMBL" id="SPF30240.1"/>
    </source>
</evidence>
<dbReference type="PANTHER" id="PTHR30269">
    <property type="entry name" value="TRANSMEMBRANE PROTEIN YFCA"/>
    <property type="match status" value="1"/>
</dbReference>
<keyword evidence="7 8" id="KW-0472">Membrane</keyword>
<evidence type="ECO:0000256" key="6">
    <source>
        <dbReference type="ARBA" id="ARBA00022989"/>
    </source>
</evidence>
<keyword evidence="3" id="KW-0813">Transport</keyword>
<feature type="transmembrane region" description="Helical" evidence="8">
    <location>
        <begin position="16"/>
        <end position="37"/>
    </location>
</feature>
<dbReference type="Proteomes" id="UP000244932">
    <property type="component" value="Unassembled WGS sequence"/>
</dbReference>
<evidence type="ECO:0000256" key="1">
    <source>
        <dbReference type="ARBA" id="ARBA00004651"/>
    </source>
</evidence>
<gene>
    <name evidence="9" type="ORF">POI8812_02576</name>
</gene>
<dbReference type="GO" id="GO:0005886">
    <property type="term" value="C:plasma membrane"/>
    <property type="evidence" value="ECO:0007669"/>
    <property type="project" value="UniProtKB-SubCell"/>
</dbReference>
<organism evidence="9 10">
    <name type="scientific">Pontivivens insulae</name>
    <dbReference type="NCBI Taxonomy" id="1639689"/>
    <lineage>
        <taxon>Bacteria</taxon>
        <taxon>Pseudomonadati</taxon>
        <taxon>Pseudomonadota</taxon>
        <taxon>Alphaproteobacteria</taxon>
        <taxon>Rhodobacterales</taxon>
        <taxon>Paracoccaceae</taxon>
        <taxon>Pontivivens</taxon>
    </lineage>
</organism>
<feature type="transmembrane region" description="Helical" evidence="8">
    <location>
        <begin position="142"/>
        <end position="169"/>
    </location>
</feature>
<evidence type="ECO:0000256" key="8">
    <source>
        <dbReference type="RuleBase" id="RU363041"/>
    </source>
</evidence>
<evidence type="ECO:0000313" key="10">
    <source>
        <dbReference type="Proteomes" id="UP000244932"/>
    </source>
</evidence>
<dbReference type="Pfam" id="PF01925">
    <property type="entry name" value="TauE"/>
    <property type="match status" value="1"/>
</dbReference>
<dbReference type="PANTHER" id="PTHR30269:SF32">
    <property type="entry name" value="MEMBRANE TRANSPORTER PROTEIN-RELATED"/>
    <property type="match status" value="1"/>
</dbReference>
<keyword evidence="6 8" id="KW-1133">Transmembrane helix</keyword>
<feature type="transmembrane region" description="Helical" evidence="8">
    <location>
        <begin position="206"/>
        <end position="228"/>
    </location>
</feature>
<evidence type="ECO:0000256" key="4">
    <source>
        <dbReference type="ARBA" id="ARBA00022475"/>
    </source>
</evidence>
<dbReference type="EMBL" id="OMKW01000003">
    <property type="protein sequence ID" value="SPF30240.1"/>
    <property type="molecule type" value="Genomic_DNA"/>
</dbReference>
<dbReference type="InterPro" id="IPR002781">
    <property type="entry name" value="TM_pro_TauE-like"/>
</dbReference>
<comment type="subcellular location">
    <subcellularLocation>
        <location evidence="1 8">Cell membrane</location>
        <topology evidence="1 8">Multi-pass membrane protein</topology>
    </subcellularLocation>
</comment>
<feature type="transmembrane region" description="Helical" evidence="8">
    <location>
        <begin position="85"/>
        <end position="104"/>
    </location>
</feature>
<sequence length="259" mass="26783">MSFFAPVFAEFDPLSLIFAAAAMFVAGIIKGAVGFALPTVAISGIASIMPATVAIAGIMLPALLTNFWQGLRNGPRAAVASIVKFGWFILGIVGIMVLVAPLVAILPADALFLVLGFGITVFAVIQLAGWRPSEQFAARPRAAVAAAVTAGVFGGLAGATGPAVVFYLLARGLKKVEQVRVQGLIFSLGLAAISLVHGATGVLDRLTLPLSVLLVVPAIAGMTVGLFIQDRLDQETFRRATLIVLVVAGLNLLRRGLIG</sequence>
<evidence type="ECO:0000256" key="3">
    <source>
        <dbReference type="ARBA" id="ARBA00022448"/>
    </source>
</evidence>
<proteinExistence type="inferred from homology"/>
<name>A0A2R8ADV0_9RHOB</name>
<keyword evidence="4 8" id="KW-1003">Cell membrane</keyword>
<accession>A0A2R8ADV0</accession>
<evidence type="ECO:0000256" key="5">
    <source>
        <dbReference type="ARBA" id="ARBA00022692"/>
    </source>
</evidence>
<evidence type="ECO:0000256" key="2">
    <source>
        <dbReference type="ARBA" id="ARBA00009142"/>
    </source>
</evidence>
<keyword evidence="10" id="KW-1185">Reference proteome</keyword>
<dbReference type="RefSeq" id="WP_108782950.1">
    <property type="nucleotide sequence ID" value="NZ_OMKW01000003.1"/>
</dbReference>
<comment type="similarity">
    <text evidence="2 8">Belongs to the 4-toluene sulfonate uptake permease (TSUP) (TC 2.A.102) family.</text>
</comment>
<feature type="transmembrane region" description="Helical" evidence="8">
    <location>
        <begin position="240"/>
        <end position="258"/>
    </location>
</feature>
<protein>
    <recommendedName>
        <fullName evidence="8">Probable membrane transporter protein</fullName>
    </recommendedName>
</protein>
<feature type="transmembrane region" description="Helical" evidence="8">
    <location>
        <begin position="181"/>
        <end position="200"/>
    </location>
</feature>
<reference evidence="9 10" key="1">
    <citation type="submission" date="2018-03" db="EMBL/GenBank/DDBJ databases">
        <authorList>
            <person name="Keele B.F."/>
        </authorList>
    </citation>
    <scope>NUCLEOTIDE SEQUENCE [LARGE SCALE GENOMIC DNA]</scope>
    <source>
        <strain evidence="9 10">CeCT 8812</strain>
    </source>
</reference>